<keyword evidence="3" id="KW-1185">Reference proteome</keyword>
<sequence>MTGRRQRRGEALHHKGEDGAQRAKRYLDATTRTRSSWTNKDDVPASRLTFFWPHAGQNEFSFDLGGILYGGEFDHHNFVAEAKNYSSDSDQGEHFDKFLAQCYLVYRDFSQFINQFMFITWNPFRARGWQKLCSTDSILDGCVANGNRLFGTTDADEVRSKLEMGVIEELQERLWLVVLSDKQERLLIDDEERGFLVQRRIERGLM</sequence>
<gene>
    <name evidence="2" type="ORF">ACFFIA_30835</name>
</gene>
<feature type="compositionally biased region" description="Basic and acidic residues" evidence="1">
    <location>
        <begin position="8"/>
        <end position="20"/>
    </location>
</feature>
<evidence type="ECO:0000313" key="2">
    <source>
        <dbReference type="EMBL" id="MFC0532056.1"/>
    </source>
</evidence>
<reference evidence="2 3" key="1">
    <citation type="submission" date="2024-09" db="EMBL/GenBank/DDBJ databases">
        <authorList>
            <person name="Sun Q."/>
            <person name="Mori K."/>
        </authorList>
    </citation>
    <scope>NUCLEOTIDE SEQUENCE [LARGE SCALE GENOMIC DNA]</scope>
    <source>
        <strain evidence="2 3">TBRC 3947</strain>
    </source>
</reference>
<evidence type="ECO:0000313" key="3">
    <source>
        <dbReference type="Proteomes" id="UP001589867"/>
    </source>
</evidence>
<dbReference type="RefSeq" id="WP_377257539.1">
    <property type="nucleotide sequence ID" value="NZ_JBHLUH010000064.1"/>
</dbReference>
<protein>
    <submittedName>
        <fullName evidence="2">Uncharacterized protein</fullName>
    </submittedName>
</protein>
<organism evidence="2 3">
    <name type="scientific">Phytohabitans kaempferiae</name>
    <dbReference type="NCBI Taxonomy" id="1620943"/>
    <lineage>
        <taxon>Bacteria</taxon>
        <taxon>Bacillati</taxon>
        <taxon>Actinomycetota</taxon>
        <taxon>Actinomycetes</taxon>
        <taxon>Micromonosporales</taxon>
        <taxon>Micromonosporaceae</taxon>
    </lineage>
</organism>
<accession>A0ABV6MBG2</accession>
<dbReference type="EMBL" id="JBHLUH010000064">
    <property type="protein sequence ID" value="MFC0532056.1"/>
    <property type="molecule type" value="Genomic_DNA"/>
</dbReference>
<feature type="region of interest" description="Disordered" evidence="1">
    <location>
        <begin position="1"/>
        <end position="20"/>
    </location>
</feature>
<name>A0ABV6MBG2_9ACTN</name>
<proteinExistence type="predicted"/>
<dbReference type="Proteomes" id="UP001589867">
    <property type="component" value="Unassembled WGS sequence"/>
</dbReference>
<evidence type="ECO:0000256" key="1">
    <source>
        <dbReference type="SAM" id="MobiDB-lite"/>
    </source>
</evidence>
<comment type="caution">
    <text evidence="2">The sequence shown here is derived from an EMBL/GenBank/DDBJ whole genome shotgun (WGS) entry which is preliminary data.</text>
</comment>